<dbReference type="GO" id="GO:0016020">
    <property type="term" value="C:membrane"/>
    <property type="evidence" value="ECO:0007669"/>
    <property type="project" value="UniProtKB-SubCell"/>
</dbReference>
<evidence type="ECO:0000256" key="7">
    <source>
        <dbReference type="ARBA" id="ARBA00023180"/>
    </source>
</evidence>
<evidence type="ECO:0000313" key="8">
    <source>
        <dbReference type="EMBL" id="KAF7279474.1"/>
    </source>
</evidence>
<keyword evidence="7" id="KW-0325">Glycoprotein</keyword>
<comment type="caution">
    <text evidence="8">The sequence shown here is derived from an EMBL/GenBank/DDBJ whole genome shotgun (WGS) entry which is preliminary data.</text>
</comment>
<dbReference type="PROSITE" id="PS50092">
    <property type="entry name" value="TSP1"/>
    <property type="match status" value="1"/>
</dbReference>
<dbReference type="SUPFAM" id="SSF82895">
    <property type="entry name" value="TSP-1 type 1 repeat"/>
    <property type="match status" value="1"/>
</dbReference>
<dbReference type="AlphaFoldDB" id="A0A834IEW9"/>
<dbReference type="FunFam" id="2.20.100.10:FF:000021">
    <property type="entry name" value="semaphorin-5B isoform X1"/>
    <property type="match status" value="1"/>
</dbReference>
<dbReference type="InterPro" id="IPR036383">
    <property type="entry name" value="TSP1_rpt_sf"/>
</dbReference>
<keyword evidence="6" id="KW-1015">Disulfide bond</keyword>
<reference evidence="8" key="1">
    <citation type="submission" date="2020-08" db="EMBL/GenBank/DDBJ databases">
        <title>Genome sequencing and assembly of the red palm weevil Rhynchophorus ferrugineus.</title>
        <authorList>
            <person name="Dias G.B."/>
            <person name="Bergman C.M."/>
            <person name="Manee M."/>
        </authorList>
    </citation>
    <scope>NUCLEOTIDE SEQUENCE</scope>
    <source>
        <strain evidence="8">AA-2017</strain>
        <tissue evidence="8">Whole larva</tissue>
    </source>
</reference>
<dbReference type="InterPro" id="IPR000884">
    <property type="entry name" value="TSP1_rpt"/>
</dbReference>
<dbReference type="OrthoDB" id="5973910at2759"/>
<dbReference type="Gene3D" id="2.20.100.10">
    <property type="entry name" value="Thrombospondin type-1 (TSP1) repeat"/>
    <property type="match status" value="1"/>
</dbReference>
<protein>
    <submittedName>
        <fullName evidence="8">Uncharacterized protein</fullName>
    </submittedName>
</protein>
<keyword evidence="4" id="KW-1133">Transmembrane helix</keyword>
<dbReference type="EMBL" id="JAACXV010000361">
    <property type="protein sequence ID" value="KAF7279474.1"/>
    <property type="molecule type" value="Genomic_DNA"/>
</dbReference>
<keyword evidence="5" id="KW-0472">Membrane</keyword>
<dbReference type="InterPro" id="IPR052065">
    <property type="entry name" value="Compl_asym_regulator"/>
</dbReference>
<sequence>MGISLIKQPKKSQNRISYVVIQLAELQSYIKVNGAWSSWSSWSDCRCPGEPFGKGKMSTRTCNNPPPSNGGLPCQGTSIRRTADCKICPQVLTRPNLTIFLILKITSYPIRSSRKKKQYLRLLFFFKATKLCVSFPKSFDGDEDDEKVREGGRHHLACGEIQSLNLLSKLQLFKAEKPHPLCGPMPKGPANPHLSIGWSIRAGFSAF</sequence>
<keyword evidence="3" id="KW-0677">Repeat</keyword>
<evidence type="ECO:0000256" key="5">
    <source>
        <dbReference type="ARBA" id="ARBA00023136"/>
    </source>
</evidence>
<evidence type="ECO:0000256" key="6">
    <source>
        <dbReference type="ARBA" id="ARBA00023157"/>
    </source>
</evidence>
<dbReference type="PANTHER" id="PTHR22906:SF21">
    <property type="entry name" value="SEMA DOMAIN-CONTAINING PROTEIN"/>
    <property type="match status" value="1"/>
</dbReference>
<name>A0A834IEW9_RHYFE</name>
<evidence type="ECO:0000256" key="2">
    <source>
        <dbReference type="ARBA" id="ARBA00022692"/>
    </source>
</evidence>
<keyword evidence="9" id="KW-1185">Reference proteome</keyword>
<dbReference type="Proteomes" id="UP000625711">
    <property type="component" value="Unassembled WGS sequence"/>
</dbReference>
<accession>A0A834IEW9</accession>
<evidence type="ECO:0000256" key="4">
    <source>
        <dbReference type="ARBA" id="ARBA00022989"/>
    </source>
</evidence>
<gene>
    <name evidence="8" type="ORF">GWI33_007237</name>
</gene>
<comment type="subcellular location">
    <subcellularLocation>
        <location evidence="1">Membrane</location>
        <topology evidence="1">Single-pass membrane protein</topology>
    </subcellularLocation>
</comment>
<keyword evidence="2" id="KW-0812">Transmembrane</keyword>
<dbReference type="PANTHER" id="PTHR22906">
    <property type="entry name" value="PROPERDIN"/>
    <property type="match status" value="1"/>
</dbReference>
<dbReference type="GO" id="GO:0007399">
    <property type="term" value="P:nervous system development"/>
    <property type="evidence" value="ECO:0007669"/>
    <property type="project" value="UniProtKB-ARBA"/>
</dbReference>
<organism evidence="8 9">
    <name type="scientific">Rhynchophorus ferrugineus</name>
    <name type="common">Red palm weevil</name>
    <name type="synonym">Curculio ferrugineus</name>
    <dbReference type="NCBI Taxonomy" id="354439"/>
    <lineage>
        <taxon>Eukaryota</taxon>
        <taxon>Metazoa</taxon>
        <taxon>Ecdysozoa</taxon>
        <taxon>Arthropoda</taxon>
        <taxon>Hexapoda</taxon>
        <taxon>Insecta</taxon>
        <taxon>Pterygota</taxon>
        <taxon>Neoptera</taxon>
        <taxon>Endopterygota</taxon>
        <taxon>Coleoptera</taxon>
        <taxon>Polyphaga</taxon>
        <taxon>Cucujiformia</taxon>
        <taxon>Curculionidae</taxon>
        <taxon>Dryophthorinae</taxon>
        <taxon>Rhynchophorus</taxon>
    </lineage>
</organism>
<evidence type="ECO:0000256" key="3">
    <source>
        <dbReference type="ARBA" id="ARBA00022737"/>
    </source>
</evidence>
<proteinExistence type="predicted"/>
<evidence type="ECO:0000313" key="9">
    <source>
        <dbReference type="Proteomes" id="UP000625711"/>
    </source>
</evidence>
<evidence type="ECO:0000256" key="1">
    <source>
        <dbReference type="ARBA" id="ARBA00004167"/>
    </source>
</evidence>